<accession>A0A7J7QYW6</accession>
<sequence length="152" mass="15283">MQISLGEGSWPRGRESGRRNPEVAVPGARSWPGHRGQPMGMGAGPPLPAHSTWPPWSGCHLKTKGLGGGDPGVAAMEKGDRPDGRGPAHPTASAKSSRARPAAPWPRAPAGKDSAGKDAGAGGQEVGPQAAGGSREEGGRFWGTKGGSQGDG</sequence>
<gene>
    <name evidence="2" type="ORF">mMyoMyo1_011265</name>
</gene>
<feature type="compositionally biased region" description="Gly residues" evidence="1">
    <location>
        <begin position="140"/>
        <end position="152"/>
    </location>
</feature>
<evidence type="ECO:0000313" key="2">
    <source>
        <dbReference type="EMBL" id="KAF6269080.1"/>
    </source>
</evidence>
<evidence type="ECO:0000313" key="3">
    <source>
        <dbReference type="Proteomes" id="UP000527355"/>
    </source>
</evidence>
<evidence type="ECO:0000256" key="1">
    <source>
        <dbReference type="SAM" id="MobiDB-lite"/>
    </source>
</evidence>
<keyword evidence="3" id="KW-1185">Reference proteome</keyword>
<feature type="region of interest" description="Disordered" evidence="1">
    <location>
        <begin position="1"/>
        <end position="152"/>
    </location>
</feature>
<dbReference type="Proteomes" id="UP000527355">
    <property type="component" value="Unassembled WGS sequence"/>
</dbReference>
<reference evidence="2 3" key="1">
    <citation type="journal article" date="2020" name="Nature">
        <title>Six reference-quality genomes reveal evolution of bat adaptations.</title>
        <authorList>
            <person name="Jebb D."/>
            <person name="Huang Z."/>
            <person name="Pippel M."/>
            <person name="Hughes G.M."/>
            <person name="Lavrichenko K."/>
            <person name="Devanna P."/>
            <person name="Winkler S."/>
            <person name="Jermiin L.S."/>
            <person name="Skirmuntt E.C."/>
            <person name="Katzourakis A."/>
            <person name="Burkitt-Gray L."/>
            <person name="Ray D.A."/>
            <person name="Sullivan K.A.M."/>
            <person name="Roscito J.G."/>
            <person name="Kirilenko B.M."/>
            <person name="Davalos L.M."/>
            <person name="Corthals A.P."/>
            <person name="Power M.L."/>
            <person name="Jones G."/>
            <person name="Ransome R.D."/>
            <person name="Dechmann D.K.N."/>
            <person name="Locatelli A.G."/>
            <person name="Puechmaille S.J."/>
            <person name="Fedrigo O."/>
            <person name="Jarvis E.D."/>
            <person name="Hiller M."/>
            <person name="Vernes S.C."/>
            <person name="Myers E.W."/>
            <person name="Teeling E.C."/>
        </authorList>
    </citation>
    <scope>NUCLEOTIDE SEQUENCE [LARGE SCALE GENOMIC DNA]</scope>
    <source>
        <strain evidence="2">MMyoMyo1</strain>
        <tissue evidence="2">Flight muscle</tissue>
    </source>
</reference>
<protein>
    <submittedName>
        <fullName evidence="2">Uncharacterized protein</fullName>
    </submittedName>
</protein>
<dbReference type="EMBL" id="JABWUV010000044">
    <property type="protein sequence ID" value="KAF6269080.1"/>
    <property type="molecule type" value="Genomic_DNA"/>
</dbReference>
<feature type="compositionally biased region" description="Low complexity" evidence="1">
    <location>
        <begin position="90"/>
        <end position="102"/>
    </location>
</feature>
<comment type="caution">
    <text evidence="2">The sequence shown here is derived from an EMBL/GenBank/DDBJ whole genome shotgun (WGS) entry which is preliminary data.</text>
</comment>
<organism evidence="2 3">
    <name type="scientific">Myotis myotis</name>
    <name type="common">Greater mouse-eared bat</name>
    <name type="synonym">Vespertilio myotis</name>
    <dbReference type="NCBI Taxonomy" id="51298"/>
    <lineage>
        <taxon>Eukaryota</taxon>
        <taxon>Metazoa</taxon>
        <taxon>Chordata</taxon>
        <taxon>Craniata</taxon>
        <taxon>Vertebrata</taxon>
        <taxon>Euteleostomi</taxon>
        <taxon>Mammalia</taxon>
        <taxon>Eutheria</taxon>
        <taxon>Laurasiatheria</taxon>
        <taxon>Chiroptera</taxon>
        <taxon>Yangochiroptera</taxon>
        <taxon>Vespertilionidae</taxon>
        <taxon>Myotis</taxon>
    </lineage>
</organism>
<proteinExistence type="predicted"/>
<feature type="compositionally biased region" description="Basic and acidic residues" evidence="1">
    <location>
        <begin position="12"/>
        <end position="21"/>
    </location>
</feature>
<name>A0A7J7QYW6_MYOMY</name>
<feature type="compositionally biased region" description="Basic and acidic residues" evidence="1">
    <location>
        <begin position="77"/>
        <end position="86"/>
    </location>
</feature>
<dbReference type="AlphaFoldDB" id="A0A7J7QYW6"/>